<dbReference type="AlphaFoldDB" id="A0A2S9SPM5"/>
<evidence type="ECO:0000313" key="1">
    <source>
        <dbReference type="EMBL" id="PRM88545.1"/>
    </source>
</evidence>
<dbReference type="InterPro" id="IPR011010">
    <property type="entry name" value="DNA_brk_join_enz"/>
</dbReference>
<evidence type="ECO:0000313" key="2">
    <source>
        <dbReference type="Proteomes" id="UP000238649"/>
    </source>
</evidence>
<dbReference type="GO" id="GO:0003677">
    <property type="term" value="F:DNA binding"/>
    <property type="evidence" value="ECO:0007669"/>
    <property type="project" value="InterPro"/>
</dbReference>
<proteinExistence type="predicted"/>
<reference evidence="1 2" key="1">
    <citation type="submission" date="2017-09" db="EMBL/GenBank/DDBJ databases">
        <title>Reassesment of A. cryaerophilus.</title>
        <authorList>
            <person name="Perez-Cataluna A."/>
            <person name="Collado L."/>
            <person name="Salgado O."/>
            <person name="Lefinanco V."/>
            <person name="Figueras M.J."/>
        </authorList>
    </citation>
    <scope>NUCLEOTIDE SEQUENCE [LARGE SCALE GENOMIC DNA]</scope>
    <source>
        <strain evidence="1 2">LMG 9871</strain>
    </source>
</reference>
<accession>A0A2S9SPM5</accession>
<dbReference type="Proteomes" id="UP000238649">
    <property type="component" value="Unassembled WGS sequence"/>
</dbReference>
<comment type="caution">
    <text evidence="1">The sequence shown here is derived from an EMBL/GenBank/DDBJ whole genome shotgun (WGS) entry which is preliminary data.</text>
</comment>
<protein>
    <submittedName>
        <fullName evidence="1">Uncharacterized protein</fullName>
    </submittedName>
</protein>
<gene>
    <name evidence="1" type="ORF">CJ671_08715</name>
</gene>
<organism evidence="1 2">
    <name type="scientific">Aliarcobacter cryaerophilus</name>
    <dbReference type="NCBI Taxonomy" id="28198"/>
    <lineage>
        <taxon>Bacteria</taxon>
        <taxon>Pseudomonadati</taxon>
        <taxon>Campylobacterota</taxon>
        <taxon>Epsilonproteobacteria</taxon>
        <taxon>Campylobacterales</taxon>
        <taxon>Arcobacteraceae</taxon>
        <taxon>Aliarcobacter</taxon>
    </lineage>
</organism>
<name>A0A2S9SPM5_9BACT</name>
<dbReference type="SUPFAM" id="SSF56349">
    <property type="entry name" value="DNA breaking-rejoining enzymes"/>
    <property type="match status" value="1"/>
</dbReference>
<sequence length="73" mass="8393">MAILEKNINVILVLYLYSKMKTHIDFVCPLPRQAIDIIKQIEPYSRHRSEFVFPSPFKVDRGISGATLSDTLN</sequence>
<dbReference type="EMBL" id="NXGH01000027">
    <property type="protein sequence ID" value="PRM88545.1"/>
    <property type="molecule type" value="Genomic_DNA"/>
</dbReference>